<dbReference type="PANTHER" id="PTHR15000">
    <property type="entry name" value="ERYTHROID DIFFERENTIATION-RELATED FACTOR 1"/>
    <property type="match status" value="1"/>
</dbReference>
<dbReference type="EMBL" id="GG671079">
    <property type="protein sequence ID" value="EER19695.1"/>
    <property type="molecule type" value="Genomic_DNA"/>
</dbReference>
<dbReference type="Proteomes" id="UP000007800">
    <property type="component" value="Unassembled WGS sequence"/>
</dbReference>
<dbReference type="RefSeq" id="XP_002787899.1">
    <property type="nucleotide sequence ID" value="XM_002787853.1"/>
</dbReference>
<dbReference type="InParanoid" id="C5K810"/>
<organism evidence="3">
    <name type="scientific">Perkinsus marinus (strain ATCC 50983 / TXsc)</name>
    <dbReference type="NCBI Taxonomy" id="423536"/>
    <lineage>
        <taxon>Eukaryota</taxon>
        <taxon>Sar</taxon>
        <taxon>Alveolata</taxon>
        <taxon>Perkinsozoa</taxon>
        <taxon>Perkinsea</taxon>
        <taxon>Perkinsida</taxon>
        <taxon>Perkinsidae</taxon>
        <taxon>Perkinsus</taxon>
    </lineage>
</organism>
<dbReference type="OrthoDB" id="419432at2759"/>
<evidence type="ECO:0000256" key="1">
    <source>
        <dbReference type="SAM" id="MobiDB-lite"/>
    </source>
</evidence>
<feature type="region of interest" description="Disordered" evidence="1">
    <location>
        <begin position="491"/>
        <end position="510"/>
    </location>
</feature>
<dbReference type="OMA" id="IWRASED"/>
<reference evidence="2 3" key="1">
    <citation type="submission" date="2008-07" db="EMBL/GenBank/DDBJ databases">
        <authorList>
            <person name="El-Sayed N."/>
            <person name="Caler E."/>
            <person name="Inman J."/>
            <person name="Amedeo P."/>
            <person name="Hass B."/>
            <person name="Wortman J."/>
        </authorList>
    </citation>
    <scope>NUCLEOTIDE SEQUENCE [LARGE SCALE GENOMIC DNA]</scope>
    <source>
        <strain evidence="3">ATCC 50983 / TXsc</strain>
    </source>
</reference>
<proteinExistence type="predicted"/>
<accession>C5K810</accession>
<evidence type="ECO:0000313" key="3">
    <source>
        <dbReference type="Proteomes" id="UP000007800"/>
    </source>
</evidence>
<gene>
    <name evidence="2" type="ORF">Pmar_PMAR012683</name>
</gene>
<name>C5K810_PERM5</name>
<dbReference type="GO" id="GO:0045893">
    <property type="term" value="P:positive regulation of DNA-templated transcription"/>
    <property type="evidence" value="ECO:0007669"/>
    <property type="project" value="TreeGrafter"/>
</dbReference>
<protein>
    <submittedName>
        <fullName evidence="2">Uncharacterized protein</fullName>
    </submittedName>
</protein>
<keyword evidence="3" id="KW-1185">Reference proteome</keyword>
<evidence type="ECO:0000313" key="2">
    <source>
        <dbReference type="EMBL" id="EER19695.1"/>
    </source>
</evidence>
<dbReference type="PANTHER" id="PTHR15000:SF1">
    <property type="entry name" value="ERYTHROID DIFFERENTIATION-RELATED FACTOR 1"/>
    <property type="match status" value="1"/>
</dbReference>
<sequence length="890" mass="97925">MFQLAVPHLRAPPSRLGRTVQWTLGGYRILLGCDMVVFPTDRHGTSPLDSLDSLSSMASLKVVPSEGTWISKNLRRDAWVENNLLSVGKVAWCRGKQVSLCNTADLADEEGSEDGTFDPDQIIDQAERLLHFLKRYCTRQGGTYYLYRDTNACVLYDTTSKPFGDQLPDKGVSPSSSMLSRPLAELCVTLASRMPSAPVESRLDVLWKGLTLIHPQRVQYPELYSVICMQLSSLADEMDSNEGLVRCCHLLMQALAALDTSSKSTNTTSSSSYRDDGSRGGAPHLGVQLYVSFAFTTVRAVEHVMVPLYQKWCRLTSTAGDGDDDVGPKHSDERLRHSIAWQLWLLQWLAAAEVSLLKVDPQRRAVECWNVERDLCRVMAHRLHSMANCGISPQQISMMSSSAALEIVEHDLTVLGESPMQLGMTSEVYVELLAGTAAFTDGTLEAAGLSKDWLKHTVVNDRCRRKLTTHGTPAGFLRLTIEYLTRALKTANAPQREHKRRQKRTDDFRRSGRAQLASTINELGCIHLAQLTQLLRSGSADDTVVVALAVDAFCESYSEFVAAGDKLNVMVPLVNLARLWLALATGPHVGIDSVERYQCTYRAIRHLDRAAKSASANKEAESAFSKRNIYATAAEQAQRLGRHLANVFMDVDHLTQEGDYSAPVKVAMEHDVIWRASEDFSDKVKGQSIGSLASTMLSEALVYAGKAWTSKDTNDGAAELLARCTALVDVGRAKVKLAEILKLATDTGKRSDAAFTIISRRSEAAYQWLSKHVEEEPDAFIECVVVRAQLAQILEGYVSMAKCLAQGEEVAGGNKQVVTALRAALAKISNIELRRCTSSSSSSSSSTGRSVSRKLMKALYLFSINGSGDRSLAEEIQHLLHQEGETLTDR</sequence>
<dbReference type="AlphaFoldDB" id="C5K810"/>
<dbReference type="GeneID" id="9057686"/>